<organism evidence="2">
    <name type="scientific">Dechloromonas aromatica (strain RCB)</name>
    <dbReference type="NCBI Taxonomy" id="159087"/>
    <lineage>
        <taxon>Bacteria</taxon>
        <taxon>Pseudomonadati</taxon>
        <taxon>Pseudomonadota</taxon>
        <taxon>Betaproteobacteria</taxon>
        <taxon>Rhodocyclales</taxon>
        <taxon>Azonexaceae</taxon>
        <taxon>Dechloromonas</taxon>
    </lineage>
</organism>
<name>Q47AU9_DECAR</name>
<protein>
    <submittedName>
        <fullName evidence="2">Uncharacterized protein</fullName>
    </submittedName>
</protein>
<accession>Q47AU9</accession>
<proteinExistence type="predicted"/>
<keyword evidence="1" id="KW-0732">Signal</keyword>
<dbReference type="KEGG" id="dar:Daro_3302"/>
<gene>
    <name evidence="2" type="ordered locus">Daro_3302</name>
</gene>
<dbReference type="eggNOG" id="ENOG50337K9">
    <property type="taxonomic scope" value="Bacteria"/>
</dbReference>
<feature type="chain" id="PRO_5004233330" evidence="1">
    <location>
        <begin position="19"/>
        <end position="100"/>
    </location>
</feature>
<dbReference type="HOGENOM" id="CLU_2257953_0_0_4"/>
<dbReference type="STRING" id="159087.Daro_3302"/>
<dbReference type="EMBL" id="CP000089">
    <property type="protein sequence ID" value="AAZ48032.1"/>
    <property type="molecule type" value="Genomic_DNA"/>
</dbReference>
<sequence>MKAVLALMLVLAAGQCLATELDRSPLDALITDGQKVRLFPNGRWEFVDAAKAAQAQKVAAEYPENKTRPVDAQGGVFGVGRTIMPGDKDYNRGSLNPKLR</sequence>
<evidence type="ECO:0000256" key="1">
    <source>
        <dbReference type="SAM" id="SignalP"/>
    </source>
</evidence>
<reference evidence="2" key="1">
    <citation type="submission" date="2005-08" db="EMBL/GenBank/DDBJ databases">
        <title>Complete sequence of Dechloromonas aromatica RCB.</title>
        <authorList>
            <person name="Salinero K.K."/>
            <person name="Copeland A."/>
            <person name="Lucas S."/>
            <person name="Lapidus A."/>
            <person name="Barry K."/>
            <person name="Detter J.C."/>
            <person name="Glavina T."/>
            <person name="Hammon N."/>
            <person name="Israni S."/>
            <person name="Pitluck S."/>
            <person name="Di Bartolo G."/>
            <person name="Trong S."/>
            <person name="Schmutz J."/>
            <person name="Larimer F."/>
            <person name="Land M."/>
            <person name="Ivanova N."/>
            <person name="Richardson P."/>
        </authorList>
    </citation>
    <scope>NUCLEOTIDE SEQUENCE</scope>
    <source>
        <strain evidence="2">RCB</strain>
    </source>
</reference>
<feature type="signal peptide" evidence="1">
    <location>
        <begin position="1"/>
        <end position="18"/>
    </location>
</feature>
<dbReference type="AlphaFoldDB" id="Q47AU9"/>
<evidence type="ECO:0000313" key="2">
    <source>
        <dbReference type="EMBL" id="AAZ48032.1"/>
    </source>
</evidence>